<protein>
    <submittedName>
        <fullName evidence="2">Hydrolase</fullName>
    </submittedName>
</protein>
<dbReference type="GO" id="GO:0016787">
    <property type="term" value="F:hydrolase activity"/>
    <property type="evidence" value="ECO:0007669"/>
    <property type="project" value="UniProtKB-KW"/>
</dbReference>
<accession>B9JKJ1</accession>
<evidence type="ECO:0000256" key="1">
    <source>
        <dbReference type="ARBA" id="ARBA00022801"/>
    </source>
</evidence>
<dbReference type="AlphaFoldDB" id="B9JKJ1"/>
<dbReference type="HOGENOM" id="CLU_419105_0_0_5"/>
<dbReference type="Proteomes" id="UP000001600">
    <property type="component" value="Chromosome 2"/>
</dbReference>
<keyword evidence="1 2" id="KW-0378">Hydrolase</keyword>
<dbReference type="EMBL" id="CP000629">
    <property type="protein sequence ID" value="ACM30433.1"/>
    <property type="molecule type" value="Genomic_DNA"/>
</dbReference>
<sequence length="695" mass="76885">MLLVYASNRYRTIVISNSILEIISCLEKSTEFRCTPRGCLVLRRSLDDFYQHADEIELISTDVFDTLLLRRGKSQRSRIAAGETRFAHLLRDRGLSIGKNELVRARLLAQKFAYRALNAGDGAGEVRLADIIRSQLALLGLPESLTEERLAIELVVEKTALSANAALATLLRRYRQAGTRIVAVSDTGLSTDHLAELINHFHGPGLIDKIYSSADAQASKRYGGLFSVVLETEAVSPSQVLHIGDDVVADVRVPDAMGIKTVHLPRSRFDRYASRADGAATEAVRQIRQRLAHHGQDIPAPNDKVSFGREVFGPIVAEFCLFIWLYATQAKAGGDTALLFCARGGIGIREAFERVLQALGLPLDLKRDNILVSRLVAARSAVMTRSPAVLDELGREFQRGSFADVTRALGGQSYELPEPWQQTFDPKRFFALLDSSIGQAVLDDIRKQNDLFIRHLDQISGQAKRIVLCDTGLYGSTQRLLAAGLPDRRFETIQFARCNYKGLSEDHFPMVAGLVVEQNLYNPFKVETVILRYWQIIESLFEPALPSVRQFSKDAGGVVIANSGDIRYGKLEPAAGNPLLSGALQYIDRISSGAQVLRDADCAWLRLKQAITNPSRIDIMALGVGARSVDFGRSDVVHVLNRPQNTDLAKKLMSVKSHLWREGAIARDFPLLKPPLLAALEMAHVLRGVSARLYR</sequence>
<gene>
    <name evidence="2" type="ordered locus">Arad_9378</name>
</gene>
<dbReference type="PANTHER" id="PTHR43316:SF3">
    <property type="entry name" value="HALOACID DEHALOGENASE, TYPE II (AFU_ORTHOLOGUE AFUA_2G07750)-RELATED"/>
    <property type="match status" value="1"/>
</dbReference>
<proteinExistence type="predicted"/>
<reference evidence="2 3" key="1">
    <citation type="journal article" date="2009" name="J. Bacteriol.">
        <title>Genome sequences of three Agrobacterium biovars help elucidate the evolution of multichromosome genomes in bacteria.</title>
        <authorList>
            <person name="Slater S.C."/>
            <person name="Goldman B.S."/>
            <person name="Goodner B."/>
            <person name="Setubal J.C."/>
            <person name="Farrand S.K."/>
            <person name="Nester E.W."/>
            <person name="Burr T.J."/>
            <person name="Banta L."/>
            <person name="Dickerman A.W."/>
            <person name="Paulsen I."/>
            <person name="Otten L."/>
            <person name="Suen G."/>
            <person name="Welch R."/>
            <person name="Almeida N.F."/>
            <person name="Arnold F."/>
            <person name="Burton O.T."/>
            <person name="Du Z."/>
            <person name="Ewing A."/>
            <person name="Godsy E."/>
            <person name="Heisel S."/>
            <person name="Houmiel K.L."/>
            <person name="Jhaveri J."/>
            <person name="Lu J."/>
            <person name="Miller N.M."/>
            <person name="Norton S."/>
            <person name="Chen Q."/>
            <person name="Phoolcharoen W."/>
            <person name="Ohlin V."/>
            <person name="Ondrusek D."/>
            <person name="Pride N."/>
            <person name="Stricklin S.L."/>
            <person name="Sun J."/>
            <person name="Wheeler C."/>
            <person name="Wilson L."/>
            <person name="Zhu H."/>
            <person name="Wood D.W."/>
        </authorList>
    </citation>
    <scope>NUCLEOTIDE SEQUENCE [LARGE SCALE GENOMIC DNA]</scope>
    <source>
        <strain evidence="3">K84 / ATCC BAA-868</strain>
    </source>
</reference>
<dbReference type="PANTHER" id="PTHR43316">
    <property type="entry name" value="HYDROLASE, HALOACID DELAHOGENASE-RELATED"/>
    <property type="match status" value="1"/>
</dbReference>
<dbReference type="SUPFAM" id="SSF56784">
    <property type="entry name" value="HAD-like"/>
    <property type="match status" value="1"/>
</dbReference>
<dbReference type="InterPro" id="IPR023214">
    <property type="entry name" value="HAD_sf"/>
</dbReference>
<dbReference type="InterPro" id="IPR051540">
    <property type="entry name" value="S-2-haloacid_dehalogenase"/>
</dbReference>
<dbReference type="eggNOG" id="COG5610">
    <property type="taxonomic scope" value="Bacteria"/>
</dbReference>
<evidence type="ECO:0000313" key="3">
    <source>
        <dbReference type="Proteomes" id="UP000001600"/>
    </source>
</evidence>
<name>B9JKJ1_RHIR8</name>
<dbReference type="InterPro" id="IPR036412">
    <property type="entry name" value="HAD-like_sf"/>
</dbReference>
<dbReference type="KEGG" id="ara:Arad_9378"/>
<dbReference type="CDD" id="cd01427">
    <property type="entry name" value="HAD_like"/>
    <property type="match status" value="1"/>
</dbReference>
<dbReference type="Gene3D" id="3.40.50.1000">
    <property type="entry name" value="HAD superfamily/HAD-like"/>
    <property type="match status" value="1"/>
</dbReference>
<organism evidence="2 3">
    <name type="scientific">Rhizobium rhizogenes (strain K84 / ATCC BAA-868)</name>
    <name type="common">Agrobacterium radiobacter</name>
    <dbReference type="NCBI Taxonomy" id="311403"/>
    <lineage>
        <taxon>Bacteria</taxon>
        <taxon>Pseudomonadati</taxon>
        <taxon>Pseudomonadota</taxon>
        <taxon>Alphaproteobacteria</taxon>
        <taxon>Hyphomicrobiales</taxon>
        <taxon>Rhizobiaceae</taxon>
        <taxon>Rhizobium/Agrobacterium group</taxon>
        <taxon>Rhizobium</taxon>
    </lineage>
</organism>
<dbReference type="STRING" id="311403.Arad_9378"/>
<evidence type="ECO:0000313" key="2">
    <source>
        <dbReference type="EMBL" id="ACM30433.1"/>
    </source>
</evidence>